<evidence type="ECO:0000313" key="3">
    <source>
        <dbReference type="Proteomes" id="UP001162156"/>
    </source>
</evidence>
<protein>
    <recommendedName>
        <fullName evidence="1">PiggyBac transposable element-derived protein domain-containing protein</fullName>
    </recommendedName>
</protein>
<dbReference type="Proteomes" id="UP001162156">
    <property type="component" value="Unassembled WGS sequence"/>
</dbReference>
<accession>A0AAV8X9E9</accession>
<dbReference type="PANTHER" id="PTHR47055">
    <property type="entry name" value="DDE_TNP_1_7 DOMAIN-CONTAINING PROTEIN"/>
    <property type="match status" value="1"/>
</dbReference>
<dbReference type="InterPro" id="IPR029526">
    <property type="entry name" value="PGBD"/>
</dbReference>
<evidence type="ECO:0000259" key="1">
    <source>
        <dbReference type="Pfam" id="PF13843"/>
    </source>
</evidence>
<dbReference type="GO" id="GO:0043565">
    <property type="term" value="F:sequence-specific DNA binding"/>
    <property type="evidence" value="ECO:0007669"/>
    <property type="project" value="TreeGrafter"/>
</dbReference>
<comment type="caution">
    <text evidence="2">The sequence shown here is derived from an EMBL/GenBank/DDBJ whole genome shotgun (WGS) entry which is preliminary data.</text>
</comment>
<dbReference type="InterPro" id="IPR052638">
    <property type="entry name" value="PiggyBac_TE-derived"/>
</dbReference>
<keyword evidence="3" id="KW-1185">Reference proteome</keyword>
<evidence type="ECO:0000313" key="2">
    <source>
        <dbReference type="EMBL" id="KAJ8935549.1"/>
    </source>
</evidence>
<name>A0AAV8X9E9_9CUCU</name>
<dbReference type="PANTHER" id="PTHR47055:SF3">
    <property type="entry name" value="PHORBOL-ESTER_DAG-TYPE DOMAIN-CONTAINING PROTEIN"/>
    <property type="match status" value="1"/>
</dbReference>
<feature type="domain" description="PiggyBac transposable element-derived protein" evidence="1">
    <location>
        <begin position="2"/>
        <end position="110"/>
    </location>
</feature>
<sequence length="199" mass="23107">MKKMDRGAMYYAVSDQNDTVCVRWNDNSVVTILSNEYGVNPLQKCVRCSAKEKKKIEIPQPNVIKRDNQYMGDVDQLDNNVSNYRIAFRGKKWYTSIIYWLFDLCVTNAWSLARFYGVKKDNLEFRRDVVRALLTKYGNKTTVVGRKRAAIIHPSIATGHLIITGQPRRRCQLCKNKTTKKCEACDVRLHDKCFTIFHS</sequence>
<reference evidence="2" key="1">
    <citation type="journal article" date="2023" name="Insect Mol. Biol.">
        <title>Genome sequencing provides insights into the evolution of gene families encoding plant cell wall-degrading enzymes in longhorned beetles.</title>
        <authorList>
            <person name="Shin N.R."/>
            <person name="Okamura Y."/>
            <person name="Kirsch R."/>
            <person name="Pauchet Y."/>
        </authorList>
    </citation>
    <scope>NUCLEOTIDE SEQUENCE</scope>
    <source>
        <strain evidence="2">RBIC_L_NR</strain>
    </source>
</reference>
<dbReference type="EMBL" id="JANEYF010003559">
    <property type="protein sequence ID" value="KAJ8935549.1"/>
    <property type="molecule type" value="Genomic_DNA"/>
</dbReference>
<dbReference type="Pfam" id="PF13843">
    <property type="entry name" value="DDE_Tnp_1_7"/>
    <property type="match status" value="1"/>
</dbReference>
<gene>
    <name evidence="2" type="ORF">NQ314_012738</name>
</gene>
<proteinExistence type="predicted"/>
<dbReference type="AlphaFoldDB" id="A0AAV8X9E9"/>
<organism evidence="2 3">
    <name type="scientific">Rhamnusium bicolor</name>
    <dbReference type="NCBI Taxonomy" id="1586634"/>
    <lineage>
        <taxon>Eukaryota</taxon>
        <taxon>Metazoa</taxon>
        <taxon>Ecdysozoa</taxon>
        <taxon>Arthropoda</taxon>
        <taxon>Hexapoda</taxon>
        <taxon>Insecta</taxon>
        <taxon>Pterygota</taxon>
        <taxon>Neoptera</taxon>
        <taxon>Endopterygota</taxon>
        <taxon>Coleoptera</taxon>
        <taxon>Polyphaga</taxon>
        <taxon>Cucujiformia</taxon>
        <taxon>Chrysomeloidea</taxon>
        <taxon>Cerambycidae</taxon>
        <taxon>Lepturinae</taxon>
        <taxon>Rhagiini</taxon>
        <taxon>Rhamnusium</taxon>
    </lineage>
</organism>